<sequence length="49" mass="5486">MKGEHMFCFGLSYQAGKGRVLLFCGQNGFGSMVCPHHKSACVWMNVFDE</sequence>
<dbReference type="EMBL" id="LQYS01000027">
    <property type="protein sequence ID" value="KYD16964.1"/>
    <property type="molecule type" value="Genomic_DNA"/>
</dbReference>
<dbReference type="AlphaFoldDB" id="A0A150LXA4"/>
<proteinExistence type="predicted"/>
<dbReference type="Proteomes" id="UP000075455">
    <property type="component" value="Unassembled WGS sequence"/>
</dbReference>
<reference evidence="1 2" key="1">
    <citation type="submission" date="2016-01" db="EMBL/GenBank/DDBJ databases">
        <title>Draft Genome Sequences of Seven Thermophilic Sporeformers Isolated from Foods.</title>
        <authorList>
            <person name="Berendsen E.M."/>
            <person name="Wells-Bennik M.H."/>
            <person name="Krawcyk A.O."/>
            <person name="De Jong A."/>
            <person name="Holsappel S."/>
            <person name="Eijlander R.T."/>
            <person name="Kuipers O.P."/>
        </authorList>
    </citation>
    <scope>NUCLEOTIDE SEQUENCE [LARGE SCALE GENOMIC DNA]</scope>
    <source>
        <strain evidence="1 2">B4119</strain>
    </source>
</reference>
<evidence type="ECO:0000313" key="1">
    <source>
        <dbReference type="EMBL" id="KYD16964.1"/>
    </source>
</evidence>
<evidence type="ECO:0000313" key="2">
    <source>
        <dbReference type="Proteomes" id="UP000075455"/>
    </source>
</evidence>
<name>A0A150LXA4_9BACL</name>
<comment type="caution">
    <text evidence="1">The sequence shown here is derived from an EMBL/GenBank/DDBJ whole genome shotgun (WGS) entry which is preliminary data.</text>
</comment>
<protein>
    <submittedName>
        <fullName evidence="1">Uncharacterized protein</fullName>
    </submittedName>
</protein>
<accession>A0A150LXA4</accession>
<gene>
    <name evidence="1" type="ORF">B4119_3662</name>
</gene>
<organism evidence="1 2">
    <name type="scientific">Saccharococcus caldoxylosilyticus</name>
    <dbReference type="NCBI Taxonomy" id="81408"/>
    <lineage>
        <taxon>Bacteria</taxon>
        <taxon>Bacillati</taxon>
        <taxon>Bacillota</taxon>
        <taxon>Bacilli</taxon>
        <taxon>Bacillales</taxon>
        <taxon>Anoxybacillaceae</taxon>
        <taxon>Saccharococcus</taxon>
    </lineage>
</organism>